<dbReference type="Pfam" id="PF20843">
    <property type="entry name" value="Rax2_3"/>
    <property type="match status" value="1"/>
</dbReference>
<evidence type="ECO:0000259" key="4">
    <source>
        <dbReference type="Pfam" id="PF20842"/>
    </source>
</evidence>
<gene>
    <name evidence="6" type="ORF">EJ04DRAFT_354533</name>
</gene>
<evidence type="ECO:0000313" key="7">
    <source>
        <dbReference type="Proteomes" id="UP000799444"/>
    </source>
</evidence>
<reference evidence="6" key="1">
    <citation type="journal article" date="2020" name="Stud. Mycol.">
        <title>101 Dothideomycetes genomes: a test case for predicting lifestyles and emergence of pathogens.</title>
        <authorList>
            <person name="Haridas S."/>
            <person name="Albert R."/>
            <person name="Binder M."/>
            <person name="Bloem J."/>
            <person name="Labutti K."/>
            <person name="Salamov A."/>
            <person name="Andreopoulos B."/>
            <person name="Baker S."/>
            <person name="Barry K."/>
            <person name="Bills G."/>
            <person name="Bluhm B."/>
            <person name="Cannon C."/>
            <person name="Castanera R."/>
            <person name="Culley D."/>
            <person name="Daum C."/>
            <person name="Ezra D."/>
            <person name="Gonzalez J."/>
            <person name="Henrissat B."/>
            <person name="Kuo A."/>
            <person name="Liang C."/>
            <person name="Lipzen A."/>
            <person name="Lutzoni F."/>
            <person name="Magnuson J."/>
            <person name="Mondo S."/>
            <person name="Nolan M."/>
            <person name="Ohm R."/>
            <person name="Pangilinan J."/>
            <person name="Park H.-J."/>
            <person name="Ramirez L."/>
            <person name="Alfaro M."/>
            <person name="Sun H."/>
            <person name="Tritt A."/>
            <person name="Yoshinaga Y."/>
            <person name="Zwiers L.-H."/>
            <person name="Turgeon B."/>
            <person name="Goodwin S."/>
            <person name="Spatafora J."/>
            <person name="Crous P."/>
            <person name="Grigoriev I."/>
        </authorList>
    </citation>
    <scope>NUCLEOTIDE SEQUENCE</scope>
    <source>
        <strain evidence="6">CBS 125425</strain>
    </source>
</reference>
<dbReference type="EMBL" id="ML996105">
    <property type="protein sequence ID" value="KAF2739186.1"/>
    <property type="molecule type" value="Genomic_DNA"/>
</dbReference>
<feature type="transmembrane region" description="Helical" evidence="1">
    <location>
        <begin position="1167"/>
        <end position="1194"/>
    </location>
</feature>
<evidence type="ECO:0000256" key="2">
    <source>
        <dbReference type="SAM" id="SignalP"/>
    </source>
</evidence>
<proteinExistence type="predicted"/>
<feature type="domain" description="Rax2-like second" evidence="4">
    <location>
        <begin position="224"/>
        <end position="375"/>
    </location>
</feature>
<dbReference type="InterPro" id="IPR011043">
    <property type="entry name" value="Gal_Oxase/kelch_b-propeller"/>
</dbReference>
<dbReference type="InterPro" id="IPR015915">
    <property type="entry name" value="Kelch-typ_b-propeller"/>
</dbReference>
<dbReference type="GO" id="GO:1902929">
    <property type="term" value="C:plasma membrane of growing cell tip"/>
    <property type="evidence" value="ECO:0007669"/>
    <property type="project" value="TreeGrafter"/>
</dbReference>
<feature type="domain" description="Rax2-like third" evidence="5">
    <location>
        <begin position="386"/>
        <end position="546"/>
    </location>
</feature>
<dbReference type="PANTHER" id="PTHR31778">
    <property type="entry name" value="BUD SITE SELECTION PROTEIN RAX2"/>
    <property type="match status" value="1"/>
</dbReference>
<keyword evidence="7" id="KW-1185">Reference proteome</keyword>
<name>A0A9P4V752_9PLEO</name>
<dbReference type="Pfam" id="PF12768">
    <property type="entry name" value="Rax2"/>
    <property type="match status" value="1"/>
</dbReference>
<keyword evidence="1" id="KW-0812">Transmembrane</keyword>
<feature type="signal peptide" evidence="2">
    <location>
        <begin position="1"/>
        <end position="29"/>
    </location>
</feature>
<sequence>MRESSPRSRAANFVLSLLFASRTIFHAAAFSFTTVPSPNLDLGNLGNVAFAGDFDAISLYQYQGQNEQPSGLNGLLLSRYPNGVFATVNKTDGEVKAMCPFVANGDLQGIVIGGNFTAVGDQNTPGGIALINPTTGVASPLSGLNGSVNALYCDPDQSRVYVGGSFTGGGASNAIVWTTDWTNMPFSGFNGPVNSIIKHSNGNIIFGGRFNGVGGNSTGGRKENNTQVIPIGSANLTAQTSSGRPGLTEPTNIVCKAAGSEEEQGPNKTWLLADNVAGFWKANFGFGFQPTKLRLHNTNLEDRGTKTWRYTALPDGGIMNFSYVDPSSGQKSYCDARCPLPQGNLSAQDFEFVNLVGMNSFQLDITEWYGQGGGLNGIELFQDAIFSYAIREFNEPKCGGVTTGAKSSSTGNWLPSPSHQSDSQYLRADIQGDAQNPNETFVVFQPDIPQSGNYEILVYTPGCEGDGSCGTRGRVNITGSMSRVQSASEPISTEIYQTNQFDKYDRLYSGYIDATDGFRPSVTLAPSSGQNMNTLTVVAQKVRFNLQSASSGDLNGIFEYDPSKQEVETDFSKSVIDSAGASLNPEGQAIITSLTLNDGKMFVGGNFSANGLNNVFAINGTSAGPLRGDGLDSQVMTLYQNGSTLYVGGNFTKTANGETRGLNGVAAYSTSDNSWSALGAGVNGVVMSIVPFSLNLTSNNPESVLGITGFFSLVNGFQGNNEFDAEDFAVWVPSRKNWLHNLDVGTLSIQGSLTARTDIPGQDPLYAGSISSQALGASGAIALKSGNPLSLSSLPMTIRAAQQQQGSLNKRALTGERNDTTTGIVTATFYHENDLNKTILAGHFAATDTDNQNVTNLLIIDGKDNNRIRGLGDGVDSNSTFKSLGVLSYNKQNVLFAGGSVSGTINNTPIRGLLAYDLGGNNFAASQPPGLQGPNVSVNAIAARPKSQDVYIAGAFESAGSLSCSGLCIWNLERGQWVSPGGDLSGTVSSMVWITDTKLLVAGNLTNGNNETKIVTYDSSASAFTEFNGARDLPGAVTALTPATEDASQIWVTGQTSDGSAYLQRYDGEKWLPVTDMFEPGTTIRGIQVLQLSEDHDDSDLIGNSQDLLILGQINVTNFGTASAVLYNGSTIQPFLLSTTRDNNAGSLSHVFVENPQFFFRSGRSHLALGFIVLIALAIALALTFLLVVVGILIEWYRKKSKGYSPAPTSYPTDRNVNMARVPPEHLFGTLRGNQAPAI</sequence>
<dbReference type="InterPro" id="IPR024982">
    <property type="entry name" value="Rax2-like_C"/>
</dbReference>
<evidence type="ECO:0000256" key="1">
    <source>
        <dbReference type="SAM" id="Phobius"/>
    </source>
</evidence>
<dbReference type="SUPFAM" id="SSF101898">
    <property type="entry name" value="NHL repeat"/>
    <property type="match status" value="1"/>
</dbReference>
<dbReference type="Proteomes" id="UP000799444">
    <property type="component" value="Unassembled WGS sequence"/>
</dbReference>
<dbReference type="InterPro" id="IPR048265">
    <property type="entry name" value="Rax2-like_third"/>
</dbReference>
<evidence type="ECO:0000313" key="6">
    <source>
        <dbReference type="EMBL" id="KAF2739186.1"/>
    </source>
</evidence>
<dbReference type="AlphaFoldDB" id="A0A9P4V752"/>
<protein>
    <submittedName>
        <fullName evidence="6">Uncharacterized protein</fullName>
    </submittedName>
</protein>
<organism evidence="6 7">
    <name type="scientific">Polyplosphaeria fusca</name>
    <dbReference type="NCBI Taxonomy" id="682080"/>
    <lineage>
        <taxon>Eukaryota</taxon>
        <taxon>Fungi</taxon>
        <taxon>Dikarya</taxon>
        <taxon>Ascomycota</taxon>
        <taxon>Pezizomycotina</taxon>
        <taxon>Dothideomycetes</taxon>
        <taxon>Pleosporomycetidae</taxon>
        <taxon>Pleosporales</taxon>
        <taxon>Tetraplosphaeriaceae</taxon>
        <taxon>Polyplosphaeria</taxon>
    </lineage>
</organism>
<dbReference type="Gene3D" id="2.120.10.80">
    <property type="entry name" value="Kelch-type beta propeller"/>
    <property type="match status" value="1"/>
</dbReference>
<dbReference type="InterPro" id="IPR048266">
    <property type="entry name" value="Rax2-like_second"/>
</dbReference>
<keyword evidence="1" id="KW-1133">Transmembrane helix</keyword>
<accession>A0A9P4V752</accession>
<keyword evidence="1" id="KW-0472">Membrane</keyword>
<evidence type="ECO:0000259" key="5">
    <source>
        <dbReference type="Pfam" id="PF20843"/>
    </source>
</evidence>
<dbReference type="OrthoDB" id="2503993at2759"/>
<dbReference type="SUPFAM" id="SSF50965">
    <property type="entry name" value="Galactose oxidase, central domain"/>
    <property type="match status" value="1"/>
</dbReference>
<dbReference type="Pfam" id="PF20842">
    <property type="entry name" value="Rax2_2"/>
    <property type="match status" value="1"/>
</dbReference>
<keyword evidence="2" id="KW-0732">Signal</keyword>
<feature type="domain" description="Rax2-like C-terminal" evidence="3">
    <location>
        <begin position="913"/>
        <end position="1160"/>
    </location>
</feature>
<evidence type="ECO:0000259" key="3">
    <source>
        <dbReference type="Pfam" id="PF12768"/>
    </source>
</evidence>
<feature type="chain" id="PRO_5040441594" evidence="2">
    <location>
        <begin position="30"/>
        <end position="1239"/>
    </location>
</feature>
<dbReference type="PANTHER" id="PTHR31778:SF2">
    <property type="entry name" value="BUD SITE SELECTION PROTEIN RAX2"/>
    <property type="match status" value="1"/>
</dbReference>
<comment type="caution">
    <text evidence="6">The sequence shown here is derived from an EMBL/GenBank/DDBJ whole genome shotgun (WGS) entry which is preliminary data.</text>
</comment>